<evidence type="ECO:0000259" key="1">
    <source>
        <dbReference type="Pfam" id="PF13649"/>
    </source>
</evidence>
<dbReference type="Pfam" id="PF13649">
    <property type="entry name" value="Methyltransf_25"/>
    <property type="match status" value="1"/>
</dbReference>
<dbReference type="InterPro" id="IPR041698">
    <property type="entry name" value="Methyltransf_25"/>
</dbReference>
<evidence type="ECO:0000313" key="3">
    <source>
        <dbReference type="Proteomes" id="UP000536685"/>
    </source>
</evidence>
<sequence>MSIALPLNTFGSGGAEPYAVALRRNDVVTLKLRDNDQGQASKSTMDVARWNADADEADLTLLRSVTGPVLDIGCGPGRMVRAAMDLGLVVLGVDVSPTAIEIATEAGLPVLERSVFEALPAEGQWQTALLVDGNIGIGGDVSAMLARCVELLSPTGEIVVELHDDADRNSTYVGRLVDARGGESATFPWAEIGLRPIVGIAAALGLRLVQSWELDGRTFCRIAR</sequence>
<dbReference type="Gene3D" id="3.40.50.150">
    <property type="entry name" value="Vaccinia Virus protein VP39"/>
    <property type="match status" value="1"/>
</dbReference>
<reference evidence="2 3" key="1">
    <citation type="submission" date="2020-08" db="EMBL/GenBank/DDBJ databases">
        <title>Sequencing the genomes of 1000 actinobacteria strains.</title>
        <authorList>
            <person name="Klenk H.-P."/>
        </authorList>
    </citation>
    <scope>NUCLEOTIDE SEQUENCE [LARGE SCALE GENOMIC DNA]</scope>
    <source>
        <strain evidence="2 3">DSM 105784</strain>
    </source>
</reference>
<accession>A0A841AG82</accession>
<dbReference type="AlphaFoldDB" id="A0A841AG82"/>
<gene>
    <name evidence="2" type="ORF">HD599_000560</name>
</gene>
<dbReference type="GO" id="GO:0008168">
    <property type="term" value="F:methyltransferase activity"/>
    <property type="evidence" value="ECO:0007669"/>
    <property type="project" value="UniProtKB-KW"/>
</dbReference>
<comment type="caution">
    <text evidence="2">The sequence shown here is derived from an EMBL/GenBank/DDBJ whole genome shotgun (WGS) entry which is preliminary data.</text>
</comment>
<dbReference type="RefSeq" id="WP_184233456.1">
    <property type="nucleotide sequence ID" value="NZ_JACHMJ010000001.1"/>
</dbReference>
<feature type="domain" description="Methyltransferase" evidence="1">
    <location>
        <begin position="69"/>
        <end position="156"/>
    </location>
</feature>
<proteinExistence type="predicted"/>
<dbReference type="CDD" id="cd02440">
    <property type="entry name" value="AdoMet_MTases"/>
    <property type="match status" value="1"/>
</dbReference>
<evidence type="ECO:0000313" key="2">
    <source>
        <dbReference type="EMBL" id="MBB5842237.1"/>
    </source>
</evidence>
<organism evidence="2 3">
    <name type="scientific">Conyzicola lurida</name>
    <dbReference type="NCBI Taxonomy" id="1172621"/>
    <lineage>
        <taxon>Bacteria</taxon>
        <taxon>Bacillati</taxon>
        <taxon>Actinomycetota</taxon>
        <taxon>Actinomycetes</taxon>
        <taxon>Micrococcales</taxon>
        <taxon>Microbacteriaceae</taxon>
        <taxon>Conyzicola</taxon>
    </lineage>
</organism>
<dbReference type="InterPro" id="IPR029063">
    <property type="entry name" value="SAM-dependent_MTases_sf"/>
</dbReference>
<dbReference type="EMBL" id="JACHMJ010000001">
    <property type="protein sequence ID" value="MBB5842237.1"/>
    <property type="molecule type" value="Genomic_DNA"/>
</dbReference>
<name>A0A841AG82_9MICO</name>
<protein>
    <submittedName>
        <fullName evidence="2">SAM-dependent methyltransferase</fullName>
    </submittedName>
</protein>
<dbReference type="Proteomes" id="UP000536685">
    <property type="component" value="Unassembled WGS sequence"/>
</dbReference>
<keyword evidence="3" id="KW-1185">Reference proteome</keyword>
<dbReference type="GO" id="GO:0032259">
    <property type="term" value="P:methylation"/>
    <property type="evidence" value="ECO:0007669"/>
    <property type="project" value="UniProtKB-KW"/>
</dbReference>
<keyword evidence="2" id="KW-0489">Methyltransferase</keyword>
<dbReference type="SUPFAM" id="SSF53335">
    <property type="entry name" value="S-adenosyl-L-methionine-dependent methyltransferases"/>
    <property type="match status" value="1"/>
</dbReference>
<keyword evidence="2" id="KW-0808">Transferase</keyword>